<sequence>MTGRLRQFWRSMPLRLAMLLVALFAVVSLLSLAASYAVTQSSFEQTIRADLRQDLAGFRAAPTARAVALLVEAESREADPDRLILSYISPTGRIYGNGAIARDDEGFHIVSLDGARTGYEGDYLSLTDALYGGVITIARSRAEIVALRGVFLNILWISLIPTVLIALSGGLFLARRSKRHVEVVGAALDRMTSGDLGARVDIGPRWSEDLVQIGGKLNQMAGAQEGQMRALRGVSSDIAHDLKTPLQRVGLYLEDLRGQLDDEAAEAILADKMQGELDDMGRVFEGLLQLAQVEAGSPKARFAPVDLVALGSTVTEMFEPTLSGTGHRLSFEHPADEMIVQGDRALLGQMLSNLIENAHRHTPQGSEIKVSLEQSGGACTLIVADNGPGIDPDERDKVLHRLYRLDRSRNTPGHGLGLSLVEAVATLHDARLELHDNRPGLRVEVRFRR</sequence>
<dbReference type="CDD" id="cd00082">
    <property type="entry name" value="HisKA"/>
    <property type="match status" value="1"/>
</dbReference>
<dbReference type="GO" id="GO:0005886">
    <property type="term" value="C:plasma membrane"/>
    <property type="evidence" value="ECO:0007669"/>
    <property type="project" value="TreeGrafter"/>
</dbReference>
<accession>A0A7W6M811</accession>
<dbReference type="InterPro" id="IPR036890">
    <property type="entry name" value="HATPase_C_sf"/>
</dbReference>
<evidence type="ECO:0000259" key="11">
    <source>
        <dbReference type="PROSITE" id="PS50109"/>
    </source>
</evidence>
<name>A0A7W6M811_9RHOB</name>
<proteinExistence type="predicted"/>
<protein>
    <recommendedName>
        <fullName evidence="3">histidine kinase</fullName>
        <ecNumber evidence="3">2.7.13.3</ecNumber>
    </recommendedName>
</protein>
<feature type="domain" description="Histidine kinase" evidence="11">
    <location>
        <begin position="237"/>
        <end position="449"/>
    </location>
</feature>
<keyword evidence="10" id="KW-0472">Membrane</keyword>
<dbReference type="AlphaFoldDB" id="A0A7W6M811"/>
<gene>
    <name evidence="13" type="ORF">GGR93_001103</name>
</gene>
<keyword evidence="4" id="KW-0597">Phosphoprotein</keyword>
<evidence type="ECO:0000256" key="9">
    <source>
        <dbReference type="ARBA" id="ARBA00023012"/>
    </source>
</evidence>
<dbReference type="PROSITE" id="PS50109">
    <property type="entry name" value="HIS_KIN"/>
    <property type="match status" value="1"/>
</dbReference>
<evidence type="ECO:0000256" key="6">
    <source>
        <dbReference type="ARBA" id="ARBA00022692"/>
    </source>
</evidence>
<keyword evidence="5" id="KW-0808">Transferase</keyword>
<comment type="catalytic activity">
    <reaction evidence="1">
        <text>ATP + protein L-histidine = ADP + protein N-phospho-L-histidine.</text>
        <dbReference type="EC" id="2.7.13.3"/>
    </reaction>
</comment>
<keyword evidence="8 10" id="KW-1133">Transmembrane helix</keyword>
<evidence type="ECO:0000313" key="14">
    <source>
        <dbReference type="Proteomes" id="UP000565745"/>
    </source>
</evidence>
<dbReference type="PANTHER" id="PTHR45436:SF8">
    <property type="entry name" value="HISTIDINE KINASE"/>
    <property type="match status" value="1"/>
</dbReference>
<dbReference type="EC" id="2.7.13.3" evidence="3"/>
<dbReference type="Pfam" id="PF00512">
    <property type="entry name" value="HisKA"/>
    <property type="match status" value="1"/>
</dbReference>
<dbReference type="InterPro" id="IPR003594">
    <property type="entry name" value="HATPase_dom"/>
</dbReference>
<evidence type="ECO:0000256" key="7">
    <source>
        <dbReference type="ARBA" id="ARBA00022777"/>
    </source>
</evidence>
<evidence type="ECO:0000256" key="1">
    <source>
        <dbReference type="ARBA" id="ARBA00000085"/>
    </source>
</evidence>
<dbReference type="PANTHER" id="PTHR45436">
    <property type="entry name" value="SENSOR HISTIDINE KINASE YKOH"/>
    <property type="match status" value="1"/>
</dbReference>
<dbReference type="GO" id="GO:0000155">
    <property type="term" value="F:phosphorelay sensor kinase activity"/>
    <property type="evidence" value="ECO:0007669"/>
    <property type="project" value="InterPro"/>
</dbReference>
<dbReference type="InterPro" id="IPR005467">
    <property type="entry name" value="His_kinase_dom"/>
</dbReference>
<keyword evidence="6 10" id="KW-0812">Transmembrane</keyword>
<dbReference type="Proteomes" id="UP000565745">
    <property type="component" value="Unassembled WGS sequence"/>
</dbReference>
<evidence type="ECO:0000256" key="10">
    <source>
        <dbReference type="SAM" id="Phobius"/>
    </source>
</evidence>
<keyword evidence="9" id="KW-0902">Two-component regulatory system</keyword>
<feature type="domain" description="HAMP" evidence="12">
    <location>
        <begin position="175"/>
        <end position="229"/>
    </location>
</feature>
<dbReference type="PROSITE" id="PS50885">
    <property type="entry name" value="HAMP"/>
    <property type="match status" value="1"/>
</dbReference>
<dbReference type="SMART" id="SM00388">
    <property type="entry name" value="HisKA"/>
    <property type="match status" value="1"/>
</dbReference>
<comment type="subcellular location">
    <subcellularLocation>
        <location evidence="2">Membrane</location>
    </subcellularLocation>
</comment>
<comment type="caution">
    <text evidence="13">The sequence shown here is derived from an EMBL/GenBank/DDBJ whole genome shotgun (WGS) entry which is preliminary data.</text>
</comment>
<dbReference type="OrthoDB" id="9815202at2"/>
<dbReference type="SUPFAM" id="SSF47384">
    <property type="entry name" value="Homodimeric domain of signal transducing histidine kinase"/>
    <property type="match status" value="1"/>
</dbReference>
<dbReference type="SMART" id="SM00387">
    <property type="entry name" value="HATPase_c"/>
    <property type="match status" value="1"/>
</dbReference>
<evidence type="ECO:0000256" key="2">
    <source>
        <dbReference type="ARBA" id="ARBA00004370"/>
    </source>
</evidence>
<dbReference type="EMBL" id="JACIFU010000001">
    <property type="protein sequence ID" value="MBB4173342.1"/>
    <property type="molecule type" value="Genomic_DNA"/>
</dbReference>
<organism evidence="13 14">
    <name type="scientific">Sulfitobacter noctilucicola</name>
    <dbReference type="NCBI Taxonomy" id="1342301"/>
    <lineage>
        <taxon>Bacteria</taxon>
        <taxon>Pseudomonadati</taxon>
        <taxon>Pseudomonadota</taxon>
        <taxon>Alphaproteobacteria</taxon>
        <taxon>Rhodobacterales</taxon>
        <taxon>Roseobacteraceae</taxon>
        <taxon>Sulfitobacter</taxon>
    </lineage>
</organism>
<reference evidence="13 14" key="1">
    <citation type="submission" date="2020-08" db="EMBL/GenBank/DDBJ databases">
        <title>Genomic Encyclopedia of Type Strains, Phase IV (KMG-IV): sequencing the most valuable type-strain genomes for metagenomic binning, comparative biology and taxonomic classification.</title>
        <authorList>
            <person name="Goeker M."/>
        </authorList>
    </citation>
    <scope>NUCLEOTIDE SEQUENCE [LARGE SCALE GENOMIC DNA]</scope>
    <source>
        <strain evidence="13 14">DSM 101015</strain>
    </source>
</reference>
<evidence type="ECO:0000256" key="8">
    <source>
        <dbReference type="ARBA" id="ARBA00022989"/>
    </source>
</evidence>
<evidence type="ECO:0000256" key="4">
    <source>
        <dbReference type="ARBA" id="ARBA00022553"/>
    </source>
</evidence>
<dbReference type="InterPro" id="IPR050428">
    <property type="entry name" value="TCS_sensor_his_kinase"/>
</dbReference>
<evidence type="ECO:0000313" key="13">
    <source>
        <dbReference type="EMBL" id="MBB4173342.1"/>
    </source>
</evidence>
<evidence type="ECO:0000259" key="12">
    <source>
        <dbReference type="PROSITE" id="PS50885"/>
    </source>
</evidence>
<dbReference type="Gene3D" id="3.30.565.10">
    <property type="entry name" value="Histidine kinase-like ATPase, C-terminal domain"/>
    <property type="match status" value="1"/>
</dbReference>
<evidence type="ECO:0000256" key="3">
    <source>
        <dbReference type="ARBA" id="ARBA00012438"/>
    </source>
</evidence>
<dbReference type="Gene3D" id="1.10.287.130">
    <property type="match status" value="1"/>
</dbReference>
<evidence type="ECO:0000256" key="5">
    <source>
        <dbReference type="ARBA" id="ARBA00022679"/>
    </source>
</evidence>
<keyword evidence="14" id="KW-1185">Reference proteome</keyword>
<dbReference type="Pfam" id="PF02518">
    <property type="entry name" value="HATPase_c"/>
    <property type="match status" value="1"/>
</dbReference>
<dbReference type="InterPro" id="IPR003661">
    <property type="entry name" value="HisK_dim/P_dom"/>
</dbReference>
<dbReference type="InterPro" id="IPR003660">
    <property type="entry name" value="HAMP_dom"/>
</dbReference>
<feature type="transmembrane region" description="Helical" evidence="10">
    <location>
        <begin position="150"/>
        <end position="174"/>
    </location>
</feature>
<keyword evidence="7 13" id="KW-0418">Kinase</keyword>
<dbReference type="InterPro" id="IPR036097">
    <property type="entry name" value="HisK_dim/P_sf"/>
</dbReference>
<dbReference type="SUPFAM" id="SSF55874">
    <property type="entry name" value="ATPase domain of HSP90 chaperone/DNA topoisomerase II/histidine kinase"/>
    <property type="match status" value="1"/>
</dbReference>